<keyword evidence="2" id="KW-0732">Signal</keyword>
<reference evidence="5 6" key="1">
    <citation type="submission" date="2017-08" db="EMBL/GenBank/DDBJ databases">
        <title>Infants hospitalized years apart are colonized by the same room-sourced microbial strains.</title>
        <authorList>
            <person name="Brooks B."/>
            <person name="Olm M.R."/>
            <person name="Firek B.A."/>
            <person name="Baker R."/>
            <person name="Thomas B.C."/>
            <person name="Morowitz M.J."/>
            <person name="Banfield J.F."/>
        </authorList>
    </citation>
    <scope>NUCLEOTIDE SEQUENCE [LARGE SCALE GENOMIC DNA]</scope>
    <source>
        <strain evidence="5">S2_005_003_R2_41</strain>
    </source>
</reference>
<evidence type="ECO:0000256" key="2">
    <source>
        <dbReference type="SAM" id="SignalP"/>
    </source>
</evidence>
<dbReference type="InterPro" id="IPR058790">
    <property type="entry name" value="BSH_CusB"/>
</dbReference>
<evidence type="ECO:0000259" key="3">
    <source>
        <dbReference type="Pfam" id="PF25919"/>
    </source>
</evidence>
<feature type="signal peptide" evidence="2">
    <location>
        <begin position="1"/>
        <end position="37"/>
    </location>
</feature>
<dbReference type="EMBL" id="QFPP01000034">
    <property type="protein sequence ID" value="PZQ76979.1"/>
    <property type="molecule type" value="Genomic_DNA"/>
</dbReference>
<dbReference type="Pfam" id="PF25919">
    <property type="entry name" value="BSH_CusB"/>
    <property type="match status" value="1"/>
</dbReference>
<gene>
    <name evidence="5" type="ORF">DI563_05210</name>
</gene>
<dbReference type="PANTHER" id="PTHR30097">
    <property type="entry name" value="CATION EFFLUX SYSTEM PROTEIN CUSB"/>
    <property type="match status" value="1"/>
</dbReference>
<comment type="caution">
    <text evidence="5">The sequence shown here is derived from an EMBL/GenBank/DDBJ whole genome shotgun (WGS) entry which is preliminary data.</text>
</comment>
<feature type="chain" id="PRO_5016104762" evidence="2">
    <location>
        <begin position="38"/>
        <end position="386"/>
    </location>
</feature>
<accession>A0A2W5QKR0</accession>
<name>A0A2W5QKR0_VARPD</name>
<dbReference type="GO" id="GO:0015679">
    <property type="term" value="P:plasma membrane copper ion transport"/>
    <property type="evidence" value="ECO:0007669"/>
    <property type="project" value="TreeGrafter"/>
</dbReference>
<dbReference type="GO" id="GO:0060003">
    <property type="term" value="P:copper ion export"/>
    <property type="evidence" value="ECO:0007669"/>
    <property type="project" value="TreeGrafter"/>
</dbReference>
<dbReference type="Gene3D" id="2.40.50.100">
    <property type="match status" value="1"/>
</dbReference>
<evidence type="ECO:0000256" key="1">
    <source>
        <dbReference type="ARBA" id="ARBA00022448"/>
    </source>
</evidence>
<feature type="domain" description="CzcB-like C-terminal circularly permuted SH3-like" evidence="4">
    <location>
        <begin position="318"/>
        <end position="376"/>
    </location>
</feature>
<dbReference type="Proteomes" id="UP000249135">
    <property type="component" value="Unassembled WGS sequence"/>
</dbReference>
<dbReference type="InterPro" id="IPR058649">
    <property type="entry name" value="CzcB_C"/>
</dbReference>
<sequence>MPAASSIIRGVSMSYSLVRQLVFGCAQSLVLASAAWAASPTAEFSVSDAQMNALGVTLMPLERPSAISGMAYPARVVVPPSGNQVISAPLAGRIEELLVDEQQAVRAGQPLVRLSSPEYSDLQLKLLESASRARLTAQTLSRERQLLAEGIIPERRVQEASAANQEAVARVRFAEASLRLAGLDAAAIRKVGEGGNLQDGLVIRARTAGTVVGLEVKAGQRVQSSDALLRLVSIQQLWLEVQIPADRQSSALSSVAPGSIKVVGKDASATPTSVGAVVSDNQTVTLRAQVTTGAERLRPGEVVQVQVPFAANAAGWALPLQAIARQDDKTYVFVRSAKGFVAQPVTVVSSAGQSVQVTGSLQPGQQVATASVIALKAAWLGKSGSN</sequence>
<evidence type="ECO:0000313" key="6">
    <source>
        <dbReference type="Proteomes" id="UP000249135"/>
    </source>
</evidence>
<evidence type="ECO:0000259" key="4">
    <source>
        <dbReference type="Pfam" id="PF25975"/>
    </source>
</evidence>
<organism evidence="5 6">
    <name type="scientific">Variovorax paradoxus</name>
    <dbReference type="NCBI Taxonomy" id="34073"/>
    <lineage>
        <taxon>Bacteria</taxon>
        <taxon>Pseudomonadati</taxon>
        <taxon>Pseudomonadota</taxon>
        <taxon>Betaproteobacteria</taxon>
        <taxon>Burkholderiales</taxon>
        <taxon>Comamonadaceae</taxon>
        <taxon>Variovorax</taxon>
    </lineage>
</organism>
<dbReference type="Pfam" id="PF25975">
    <property type="entry name" value="CzcB_C"/>
    <property type="match status" value="1"/>
</dbReference>
<evidence type="ECO:0000313" key="5">
    <source>
        <dbReference type="EMBL" id="PZQ76979.1"/>
    </source>
</evidence>
<dbReference type="Gene3D" id="1.10.287.470">
    <property type="entry name" value="Helix hairpin bin"/>
    <property type="match status" value="1"/>
</dbReference>
<dbReference type="Gene3D" id="2.40.420.20">
    <property type="match status" value="1"/>
</dbReference>
<dbReference type="GO" id="GO:0030288">
    <property type="term" value="C:outer membrane-bounded periplasmic space"/>
    <property type="evidence" value="ECO:0007669"/>
    <property type="project" value="TreeGrafter"/>
</dbReference>
<protein>
    <submittedName>
        <fullName evidence="5">RND transporter</fullName>
    </submittedName>
</protein>
<dbReference type="InterPro" id="IPR051909">
    <property type="entry name" value="MFP_Cation_Efflux"/>
</dbReference>
<proteinExistence type="predicted"/>
<feature type="domain" description="CusB-like barrel-sandwich hybrid" evidence="3">
    <location>
        <begin position="84"/>
        <end position="231"/>
    </location>
</feature>
<dbReference type="Gene3D" id="2.40.30.170">
    <property type="match status" value="1"/>
</dbReference>
<dbReference type="SUPFAM" id="SSF111369">
    <property type="entry name" value="HlyD-like secretion proteins"/>
    <property type="match status" value="1"/>
</dbReference>
<dbReference type="PANTHER" id="PTHR30097:SF4">
    <property type="entry name" value="SLR6042 PROTEIN"/>
    <property type="match status" value="1"/>
</dbReference>
<keyword evidence="1" id="KW-0813">Transport</keyword>
<dbReference type="AlphaFoldDB" id="A0A2W5QKR0"/>
<dbReference type="GO" id="GO:0046914">
    <property type="term" value="F:transition metal ion binding"/>
    <property type="evidence" value="ECO:0007669"/>
    <property type="project" value="TreeGrafter"/>
</dbReference>